<evidence type="ECO:0000313" key="2">
    <source>
        <dbReference type="Proteomes" id="UP000218102"/>
    </source>
</evidence>
<comment type="caution">
    <text evidence="1">The sequence shown here is derived from an EMBL/GenBank/DDBJ whole genome shotgun (WGS) entry which is preliminary data.</text>
</comment>
<accession>A0A2A3M4M1</accession>
<proteinExistence type="predicted"/>
<protein>
    <submittedName>
        <fullName evidence="1">Uncharacterized protein</fullName>
    </submittedName>
</protein>
<evidence type="ECO:0000313" key="1">
    <source>
        <dbReference type="EMBL" id="PBJ94721.1"/>
    </source>
</evidence>
<dbReference type="AlphaFoldDB" id="A0A2A3M4M1"/>
<dbReference type="EMBL" id="NTME01000013">
    <property type="protein sequence ID" value="PBJ94721.1"/>
    <property type="molecule type" value="Genomic_DNA"/>
</dbReference>
<reference evidence="1 2" key="1">
    <citation type="submission" date="2017-09" db="EMBL/GenBank/DDBJ databases">
        <authorList>
            <person name="Ehlers B."/>
            <person name="Leendertz F.H."/>
        </authorList>
    </citation>
    <scope>NUCLEOTIDE SEQUENCE [LARGE SCALE GENOMIC DNA]</scope>
    <source>
        <strain evidence="1 2">DJ-1</strain>
    </source>
</reference>
<dbReference type="Proteomes" id="UP000218102">
    <property type="component" value="Unassembled WGS sequence"/>
</dbReference>
<gene>
    <name evidence="1" type="ORF">CMV24_14785</name>
</gene>
<name>A0A2A3M4M1_PSEDL</name>
<dbReference type="RefSeq" id="WP_096010147.1">
    <property type="nucleotide sequence ID" value="NZ_NTME01000013.1"/>
</dbReference>
<organism evidence="1 2">
    <name type="scientific">Pseudomonas plecoglossicida</name>
    <dbReference type="NCBI Taxonomy" id="70775"/>
    <lineage>
        <taxon>Bacteria</taxon>
        <taxon>Pseudomonadati</taxon>
        <taxon>Pseudomonadota</taxon>
        <taxon>Gammaproteobacteria</taxon>
        <taxon>Pseudomonadales</taxon>
        <taxon>Pseudomonadaceae</taxon>
        <taxon>Pseudomonas</taxon>
    </lineage>
</organism>
<sequence>MVTVSAITQQHQPVSILAAEFPVKLSTFNQLARDMRSSGIQVVGLELAENRIKIDAESVELLSRRFGHELRSIRYSTVGRRTRSTVTIRGVDVVWHSLVKEQDQ</sequence>